<dbReference type="Gramene" id="OGLUM01G32370.1">
    <property type="protein sequence ID" value="OGLUM01G32370.1"/>
    <property type="gene ID" value="OGLUM01G32370"/>
</dbReference>
<reference evidence="1" key="2">
    <citation type="submission" date="2015-04" db="UniProtKB">
        <authorList>
            <consortium name="EnsemblPlants"/>
        </authorList>
    </citation>
    <scope>IDENTIFICATION</scope>
</reference>
<protein>
    <submittedName>
        <fullName evidence="1">Uncharacterized protein</fullName>
    </submittedName>
</protein>
<proteinExistence type="predicted"/>
<keyword evidence="2" id="KW-1185">Reference proteome</keyword>
<dbReference type="Proteomes" id="UP000026961">
    <property type="component" value="Chromosome 1"/>
</dbReference>
<evidence type="ECO:0000313" key="2">
    <source>
        <dbReference type="Proteomes" id="UP000026961"/>
    </source>
</evidence>
<reference evidence="1" key="3">
    <citation type="submission" date="2018-05" db="EMBL/GenBank/DDBJ databases">
        <title>OgluRS3 (Oryza glumaepatula Reference Sequence Version 3).</title>
        <authorList>
            <person name="Zhang J."/>
            <person name="Kudrna D."/>
            <person name="Lee S."/>
            <person name="Talag J."/>
            <person name="Welchert J."/>
            <person name="Wing R.A."/>
        </authorList>
    </citation>
    <scope>NUCLEOTIDE SEQUENCE [LARGE SCALE GENOMIC DNA]</scope>
</reference>
<reference evidence="1" key="1">
    <citation type="submission" date="2013-08" db="EMBL/GenBank/DDBJ databases">
        <title>Oryza genome evolution.</title>
        <authorList>
            <person name="Wing R.A."/>
            <person name="Panaud O."/>
            <person name="Oliveira A.C."/>
        </authorList>
    </citation>
    <scope>NUCLEOTIDE SEQUENCE</scope>
</reference>
<sequence length="75" mass="8804">MARRWGRRRWRRGRALQEVGGAAKDEGDRERRRRVSFRLRTLGGHYYNPILTSVMIFGGLQLKQLLPGNLTILLR</sequence>
<organism evidence="1">
    <name type="scientific">Oryza glumipatula</name>
    <dbReference type="NCBI Taxonomy" id="40148"/>
    <lineage>
        <taxon>Eukaryota</taxon>
        <taxon>Viridiplantae</taxon>
        <taxon>Streptophyta</taxon>
        <taxon>Embryophyta</taxon>
        <taxon>Tracheophyta</taxon>
        <taxon>Spermatophyta</taxon>
        <taxon>Magnoliopsida</taxon>
        <taxon>Liliopsida</taxon>
        <taxon>Poales</taxon>
        <taxon>Poaceae</taxon>
        <taxon>BOP clade</taxon>
        <taxon>Oryzoideae</taxon>
        <taxon>Oryzeae</taxon>
        <taxon>Oryzinae</taxon>
        <taxon>Oryza</taxon>
    </lineage>
</organism>
<evidence type="ECO:0000313" key="1">
    <source>
        <dbReference type="EnsemblPlants" id="OGLUM01G32370.1"/>
    </source>
</evidence>
<name>A0A0D9YDY1_9ORYZ</name>
<dbReference type="AlphaFoldDB" id="A0A0D9YDY1"/>
<accession>A0A0D9YDY1</accession>
<dbReference type="EnsemblPlants" id="OGLUM01G32370.1">
    <property type="protein sequence ID" value="OGLUM01G32370.1"/>
    <property type="gene ID" value="OGLUM01G32370"/>
</dbReference>
<dbReference type="HOGENOM" id="CLU_2675070_0_0_1"/>